<feature type="domain" description="HYDIN/VesB/CFA65-like Ig-like" evidence="10">
    <location>
        <begin position="1656"/>
        <end position="1751"/>
    </location>
</feature>
<keyword evidence="5" id="KW-0969">Cilium</keyword>
<dbReference type="InterPro" id="IPR002372">
    <property type="entry name" value="PQQ_rpt_dom"/>
</dbReference>
<gene>
    <name evidence="11" type="ORF">ACFQJC_05660</name>
</gene>
<feature type="region of interest" description="Disordered" evidence="7">
    <location>
        <begin position="3411"/>
        <end position="3451"/>
    </location>
</feature>
<dbReference type="GO" id="GO:0005737">
    <property type="term" value="C:cytoplasm"/>
    <property type="evidence" value="ECO:0007669"/>
    <property type="project" value="UniProtKB-SubCell"/>
</dbReference>
<evidence type="ECO:0000259" key="9">
    <source>
        <dbReference type="Pfam" id="PF13360"/>
    </source>
</evidence>
<feature type="domain" description="HYDIN/VesB/CFA65-like Ig-like" evidence="10">
    <location>
        <begin position="2664"/>
        <end position="2764"/>
    </location>
</feature>
<keyword evidence="8" id="KW-0812">Transmembrane</keyword>
<dbReference type="GO" id="GO:0030115">
    <property type="term" value="C:S-layer"/>
    <property type="evidence" value="ECO:0007669"/>
    <property type="project" value="UniProtKB-SubCell"/>
</dbReference>
<organism evidence="11 12">
    <name type="scientific">Haloferax namakaokahaiae</name>
    <dbReference type="NCBI Taxonomy" id="1748331"/>
    <lineage>
        <taxon>Archaea</taxon>
        <taxon>Methanobacteriati</taxon>
        <taxon>Methanobacteriota</taxon>
        <taxon>Stenosarchaea group</taxon>
        <taxon>Halobacteria</taxon>
        <taxon>Halobacteriales</taxon>
        <taxon>Haloferacaceae</taxon>
        <taxon>Haloferax</taxon>
    </lineage>
</organism>
<evidence type="ECO:0000256" key="5">
    <source>
        <dbReference type="ARBA" id="ARBA00023069"/>
    </source>
</evidence>
<dbReference type="SMART" id="SM00564">
    <property type="entry name" value="PQQ"/>
    <property type="match status" value="19"/>
</dbReference>
<feature type="compositionally biased region" description="Basic and acidic residues" evidence="7">
    <location>
        <begin position="1993"/>
        <end position="2007"/>
    </location>
</feature>
<sequence length="3479" mass="369137">MVAVTLSILLVLSVVVGPVGASLESATSAAELDSEAGGEFTATDGTIPWPSLDGGDWPTAGRDPGRTGYNPNASGPKSAPNARWRFEFTDDVSTVPAVAADGLVFVAGDDTLRAVDNDTGDVVWNESGVEFDVLSVANGTVVAGDSSSDGGVYVYDASNGNEVWNETDYVPEATVVLDGTLYVSRETYTGQQLVAFDLQSGTHQWSSEYDGDSLAGGLSASGDTVYLTGELSTRDYALQALNASDGSERWRFEMEGVVTMTPTAANGSVFVGAGDTTYDPTFYRLNSTDGHVEWAYDSNARPQGAAVANGSVYLVGGNTIRSLDETTGEREWRYRLPGNLDYGLVYADIDALAPTVADGVVYVANDRGNLVALDADTGSERWEYELHGQTTQPALADDRIYVLAYDTRTYNYDVSRVYALEESPFQFTGFAPSTTSLDPGEQFTVDVSVENVGEETRDYNLSLMADSPTPADWWAVDEANGTLAPGQNTTVTFTAQFNSTGPWNVSVKRPLEWDAATDPVTVTVSHPTPSDDWSHRDFDAGRTSSNTNTTGPTEHVQEVWNLTHFDEYVEPVIANGSVYVAQENGTNVEHVRAYDEATGAFEWEFNVSERDRRIAGSSTVSNGTVYLYTTPTNEFTSGPTVYDASVFALDATDGSVQWVRNTTMNYSSSKDQAPVVDEGVVYVAGARLDETGDENATVLAIDADTGTPQWSYDVTEDGSTEVFNWVAVENGTVVASLSDEVDNTGQVEDELVGIDSSGSQTWIRTDFEFEMNYPPVVRDGLVYVVAENQSDGDSIEEVRVLNLSDGGDHLTFRPTDVAPSDGGWDLTKPVVTDDALYVHQMTDGSLDSNTNELYRVNATGDIVWNRTVPDLASVLAVDGVLYAANLDGKSTYVYDAETGAYYGDTDITERGHGAAQVVANGTMITYADSTTPNDFRVIREGGIVKYTDLSVDSNTHLVDDNVTVTATVTNVGAYARAYDVNLLVAPDDGNSQHYFWNYSSRDGELDPGESKTLTWTVEVRERGDVTFVLRRGDDGDSLNRHMYIDTGGVTVNVGDAEDGTLVSLGERRTVSATAGSWPKESFDAGNTGASPETDAPTEVGSNAVNWSVNHSYEWTSGPTVANETVFVGGSDDSVPESIFAYDAADGTLRWRYSTVESNDIEVPPTYASGYLYTADDDGRVYQLNATTGERLWTYTGIDDVGGITVVNDTVYVAGSGYADSEYFGTVHALNATTREVRWTFTNASESSGMEMKPAVENGTVYVTNDEDATYALDADTGDELWSQPIAGLRLHSPVVKDDVVYVDDGTNVYALDATDGGSTIWSTAVSVSGYTGSSPVLANDTLYFVGDGSVHALNTSSGDARWQTSICTAIDYSPAYAGGVVYVPADDSSIYAYDADSGELVWRYSADDYESFTPALAGGVLYTTGLENADYTHSLTALDGGTKNESPSHVDFSALTLSDSTVATDETFALSATADNEADATCGYTADFAVDGTVIDNATGTLGYNDDEQVTFTHSFSTEGTYNVTIEDLPPLEVTVTGASPEISVAPTSYNHGVVNKSQNNYGTVFISNDGQAPLNWTGTGFSGQNASEFKLSTAPNSTIQPGDTETVSFYVDVYVVDEGPKSTTLEIYSNDTSNPTVSVPLSATVDEPDGNASVAPTSHDFGTVDIGETTTHNVTVTNDGEAALTFDGATVSGSSAFDVTAGNETTALAVGESHDFTVSFSPTVEDSVSATLEVLSDDPDDHPVNVSVSGAGAHPPAPDISVEPRYLDFGNVSHGSSGTAIVTISNDGDVDLSITGETFEVFSPTFTITDGGGPTVVAPGEHHNVTLRFTPPSTGDHTTTMYLTSNDSDEPTVSVELDGTGVVPPSNRGPVPAADHYAVASGENLTVDSPGLLANDIDPNGDSFSLTHYGEPQNGTLTVVSDGSFVYEPDDGFAGTDNFVYRTRDEYGDYSSYVTVTVEVLPDPNREPTAVPDNFTVYEGETLTVSGPGVLENDRDADGDSFDATHHSNPTDGTLSTFAQDGSFVYAPDSGFTGTDTFTYRLQDEHGEYSDFETVTIEVVPDPNRDPTAVADTYSVFEGETLSVNGPGVLANDFDLDDDSFDASHHGNPDHGTLSTFVQDGSFVYEPDNGFTGTDTFSYRVQDEHGEYSGFETVTIHVAPNNTAPTAVADTYSTRKGENLTVSGPGVLANDYDVDGDSFDAPHHGNPSNGTLSTFVQDGSFVYVPDPGFTGTDTFSYRLEDDHGEYSGYETVTIEVVDTAETAPVALSDTYTVYEDETLSVSGPGVLANDIDPNNDSFDATHHGNPSNGTLSTFVQDGSFVYTPNPGFTGADTFSYRVQDENGEYSGYATVTVEVLPDPNDEPTAVADTYTVYEGETLTIDGPGVLANDYDLDNDSFDAPHHSNPSNGDLSVFYGSGGFEYTPDPGFTGVDTFSYHIEDEHGEYSDYETVTIEVVPDPNRDPTAVADTYSVFEGETLTVNGSGVLANDYDLDDDSFNAPHHGNPSNGDLSVFYSSGGFKYTPEAGFTGTDSFVYHVEDEHGEYSGYETVSIEVLPEPNREPTAVPDNYVVLQGESLTVNGPGVLANDYDLDNDSFDAPHHGNPSNGDLSVFYGNGGFEYTPDPGFTGVDSFSYHVQDEHGEYSGYETVTITVVDAVTSGSAEVAVTPEDIDFGTVAVGTNDTRTVTVANIGDENLSVSGVSLSGANASDFEITAGNNSSVLGYGATQTVEIEYAPTDLGTSTATLTIHTNDTDESTVNVTLLGESDDDTAPTIDAVTLDGNHENGSVVYTNDTVDVEVDVSDEHGSVDSVSVTLDSQFSTYDEQKTASYDSSSGNWTVTFGTADVADEGRYDVVVEAEDDRGNERTTTATGHVVFDWTAPEIPMTVARINASAANVSVNTSETVRPGSLEVDVERPDGSNVTVTLRETTDGWNGTFALPEDGQYNLSATATDLAGNRGSDDATGRFTTASTDGNDTITVQMQPSGLFVRFTTNQTVNNTFVTMTERRASAVPLVRGQAGVNFLNAALGKRLSENLSYAIVGIPVDTSLLKPGTDVDDVTIKHFNESTKEWEKVPTTVQNETLNGTTGRYWVANVSHFSTYGAIATDTAAPTIESVSPADGTELADGTTSKTLRVEYNDSFTGVDVSRTSVLFDDSLVTTADATTITSDYVEFEADGLADGSSHTFEVTVEDEAGNSHTETLSFSVDSPPNPPSDDDDDGGSPSGGDGGDDGDNDSSSSDGDSSPSLGGDDIEQPPEPSPSLSVTALGDGGFLLRTDNVTHGDSLSATIEDGTLGTTGVSIESLTLDFADGGDRTIRVSGRPTANAPELGSEQGAPLAFVTFDDADTVESTVRFSVSRTTLADRGVESSDVVVYSLVGGEWSELDVARIDSTADVLVYEVTAESATMLVVGTRSQQQTSEATTDQPAETTTAESTPTATQSTTETTTSTGTPGFGFGVSLAALVAVLCLLGRRGRFGGE</sequence>
<dbReference type="InterPro" id="IPR053879">
    <property type="entry name" value="HYDIN_VesB_CFA65-like_Ig"/>
</dbReference>
<keyword evidence="8" id="KW-1133">Transmembrane helix</keyword>
<feature type="region of interest" description="Disordered" evidence="7">
    <location>
        <begin position="521"/>
        <end position="552"/>
    </location>
</feature>
<feature type="domain" description="Pyrrolo-quinoline quinone repeat" evidence="9">
    <location>
        <begin position="557"/>
        <end position="735"/>
    </location>
</feature>
<protein>
    <submittedName>
        <fullName evidence="11">Ig-like domain-containing protein</fullName>
    </submittedName>
</protein>
<dbReference type="SUPFAM" id="SSF50998">
    <property type="entry name" value="Quinoprotein alcohol dehydrogenase-like"/>
    <property type="match status" value="6"/>
</dbReference>
<keyword evidence="3" id="KW-0963">Cytoplasm</keyword>
<feature type="domain" description="Pyrrolo-quinoline quinone repeat" evidence="9">
    <location>
        <begin position="1103"/>
        <end position="1212"/>
    </location>
</feature>
<feature type="compositionally biased region" description="Polar residues" evidence="7">
    <location>
        <begin position="3196"/>
        <end position="3206"/>
    </location>
</feature>
<dbReference type="EMBL" id="JBHTAA010000001">
    <property type="protein sequence ID" value="MFC7202990.1"/>
    <property type="molecule type" value="Genomic_DNA"/>
</dbReference>
<dbReference type="NCBIfam" id="NF012200">
    <property type="entry name" value="choice_anch_D"/>
    <property type="match status" value="4"/>
</dbReference>
<dbReference type="PANTHER" id="PTHR34512">
    <property type="entry name" value="CELL SURFACE PROTEIN"/>
    <property type="match status" value="1"/>
</dbReference>
<dbReference type="PANTHER" id="PTHR34512:SF30">
    <property type="entry name" value="OUTER MEMBRANE PROTEIN ASSEMBLY FACTOR BAMB"/>
    <property type="match status" value="1"/>
</dbReference>
<feature type="compositionally biased region" description="Polar residues" evidence="7">
    <location>
        <begin position="3412"/>
        <end position="3424"/>
    </location>
</feature>
<feature type="domain" description="Pyrrolo-quinoline quinone repeat" evidence="9">
    <location>
        <begin position="1373"/>
        <end position="1442"/>
    </location>
</feature>
<name>A0ABD5ZD37_9EURY</name>
<evidence type="ECO:0000256" key="1">
    <source>
        <dbReference type="ARBA" id="ARBA00004138"/>
    </source>
</evidence>
<feature type="region of interest" description="Disordered" evidence="7">
    <location>
        <begin position="3192"/>
        <end position="3268"/>
    </location>
</feature>
<evidence type="ECO:0000256" key="7">
    <source>
        <dbReference type="SAM" id="MobiDB-lite"/>
    </source>
</evidence>
<dbReference type="NCBIfam" id="NF012211">
    <property type="entry name" value="tand_rpt_95"/>
    <property type="match status" value="8"/>
</dbReference>
<keyword evidence="6" id="KW-0966">Cell projection</keyword>
<dbReference type="InterPro" id="IPR026371">
    <property type="entry name" value="PGF_CTERM"/>
</dbReference>
<feature type="compositionally biased region" description="Low complexity" evidence="7">
    <location>
        <begin position="3425"/>
        <end position="3451"/>
    </location>
</feature>
<dbReference type="Gene3D" id="2.40.128.630">
    <property type="match status" value="3"/>
</dbReference>
<evidence type="ECO:0000256" key="2">
    <source>
        <dbReference type="ARBA" id="ARBA00004496"/>
    </source>
</evidence>
<feature type="domain" description="HYDIN/VesB/CFA65-like Ig-like" evidence="10">
    <location>
        <begin position="1759"/>
        <end position="1859"/>
    </location>
</feature>
<dbReference type="InterPro" id="IPR013783">
    <property type="entry name" value="Ig-like_fold"/>
</dbReference>
<evidence type="ECO:0000256" key="4">
    <source>
        <dbReference type="ARBA" id="ARBA00022729"/>
    </source>
</evidence>
<feature type="transmembrane region" description="Helical" evidence="8">
    <location>
        <begin position="3453"/>
        <end position="3471"/>
    </location>
</feature>
<dbReference type="Gene3D" id="2.130.10.10">
    <property type="entry name" value="YVTN repeat-like/Quinoprotein amine dehydrogenase"/>
    <property type="match status" value="3"/>
</dbReference>
<dbReference type="InterPro" id="IPR011047">
    <property type="entry name" value="Quinoprotein_ADH-like_sf"/>
</dbReference>
<dbReference type="Gene3D" id="2.40.10.480">
    <property type="match status" value="2"/>
</dbReference>
<feature type="domain" description="Pyrrolo-quinoline quinone repeat" evidence="9">
    <location>
        <begin position="1224"/>
        <end position="1368"/>
    </location>
</feature>
<feature type="region of interest" description="Disordered" evidence="7">
    <location>
        <begin position="1986"/>
        <end position="2010"/>
    </location>
</feature>
<feature type="domain" description="Pyrrolo-quinoline quinone repeat" evidence="9">
    <location>
        <begin position="83"/>
        <end position="167"/>
    </location>
</feature>
<accession>A0ABD5ZD37</accession>
<feature type="compositionally biased region" description="Low complexity" evidence="7">
    <location>
        <begin position="3235"/>
        <end position="3249"/>
    </location>
</feature>
<comment type="caution">
    <text evidence="11">The sequence shown here is derived from an EMBL/GenBank/DDBJ whole genome shotgun (WGS) entry which is preliminary data.</text>
</comment>
<dbReference type="Gene3D" id="2.60.40.3440">
    <property type="match status" value="4"/>
</dbReference>
<evidence type="ECO:0000313" key="11">
    <source>
        <dbReference type="EMBL" id="MFC7202990.1"/>
    </source>
</evidence>
<evidence type="ECO:0000259" key="10">
    <source>
        <dbReference type="Pfam" id="PF22544"/>
    </source>
</evidence>
<dbReference type="Gene3D" id="2.60.40.10">
    <property type="entry name" value="Immunoglobulins"/>
    <property type="match status" value="9"/>
</dbReference>
<evidence type="ECO:0000256" key="8">
    <source>
        <dbReference type="SAM" id="Phobius"/>
    </source>
</evidence>
<keyword evidence="4" id="KW-0732">Signal</keyword>
<dbReference type="Proteomes" id="UP001596481">
    <property type="component" value="Unassembled WGS sequence"/>
</dbReference>
<dbReference type="InterPro" id="IPR015943">
    <property type="entry name" value="WD40/YVTN_repeat-like_dom_sf"/>
</dbReference>
<dbReference type="RefSeq" id="WP_390222272.1">
    <property type="nucleotide sequence ID" value="NZ_JBHTAA010000001.1"/>
</dbReference>
<reference evidence="11 12" key="1">
    <citation type="journal article" date="2019" name="Int. J. Syst. Evol. Microbiol.">
        <title>The Global Catalogue of Microorganisms (GCM) 10K type strain sequencing project: providing services to taxonomists for standard genome sequencing and annotation.</title>
        <authorList>
            <consortium name="The Broad Institute Genomics Platform"/>
            <consortium name="The Broad Institute Genome Sequencing Center for Infectious Disease"/>
            <person name="Wu L."/>
            <person name="Ma J."/>
        </authorList>
    </citation>
    <scope>NUCLEOTIDE SEQUENCE [LARGE SCALE GENOMIC DNA]</scope>
    <source>
        <strain evidence="11 12">DSM 29988</strain>
    </source>
</reference>
<feature type="compositionally biased region" description="Polar residues" evidence="7">
    <location>
        <begin position="542"/>
        <end position="552"/>
    </location>
</feature>
<keyword evidence="8" id="KW-0472">Membrane</keyword>
<evidence type="ECO:0000256" key="3">
    <source>
        <dbReference type="ARBA" id="ARBA00022490"/>
    </source>
</evidence>
<dbReference type="Gene3D" id="2.60.40.2810">
    <property type="match status" value="4"/>
</dbReference>
<evidence type="ECO:0000256" key="6">
    <source>
        <dbReference type="ARBA" id="ARBA00023273"/>
    </source>
</evidence>
<dbReference type="GO" id="GO:0005886">
    <property type="term" value="C:plasma membrane"/>
    <property type="evidence" value="ECO:0007669"/>
    <property type="project" value="UniProtKB-SubCell"/>
</dbReference>
<dbReference type="Pfam" id="PF17963">
    <property type="entry name" value="Big_9"/>
    <property type="match status" value="8"/>
</dbReference>
<feature type="region of interest" description="Disordered" evidence="7">
    <location>
        <begin position="34"/>
        <end position="81"/>
    </location>
</feature>
<dbReference type="InterPro" id="IPR018391">
    <property type="entry name" value="PQQ_b-propeller_rpt"/>
</dbReference>
<feature type="domain" description="Pyrrolo-quinoline quinone repeat" evidence="9">
    <location>
        <begin position="318"/>
        <end position="414"/>
    </location>
</feature>
<dbReference type="Pfam" id="PF13360">
    <property type="entry name" value="PQQ_2"/>
    <property type="match status" value="7"/>
</dbReference>
<dbReference type="Pfam" id="PF22544">
    <property type="entry name" value="HYDIN_VesB_CFA65-like_Ig"/>
    <property type="match status" value="3"/>
</dbReference>
<feature type="region of interest" description="Disordered" evidence="7">
    <location>
        <begin position="1072"/>
        <end position="1100"/>
    </location>
</feature>
<feature type="domain" description="Pyrrolo-quinoline quinone repeat" evidence="9">
    <location>
        <begin position="192"/>
        <end position="313"/>
    </location>
</feature>
<evidence type="ECO:0000313" key="12">
    <source>
        <dbReference type="Proteomes" id="UP001596481"/>
    </source>
</evidence>
<dbReference type="NCBIfam" id="TIGR04126">
    <property type="entry name" value="PGF_CTERM"/>
    <property type="match status" value="1"/>
</dbReference>
<proteinExistence type="predicted"/>
<keyword evidence="12" id="KW-1185">Reference proteome</keyword>
<comment type="subcellular location">
    <subcellularLocation>
        <location evidence="1">Cell projection</location>
        <location evidence="1">Cilium</location>
    </subcellularLocation>
    <subcellularLocation>
        <location evidence="2">Cytoplasm</location>
    </subcellularLocation>
</comment>